<dbReference type="Proteomes" id="UP000176377">
    <property type="component" value="Unassembled WGS sequence"/>
</dbReference>
<dbReference type="EMBL" id="MFLA01000032">
    <property type="protein sequence ID" value="OGG58573.1"/>
    <property type="molecule type" value="Genomic_DNA"/>
</dbReference>
<protein>
    <recommendedName>
        <fullName evidence="3">SHS2 domain-containing protein</fullName>
    </recommendedName>
</protein>
<dbReference type="InterPro" id="IPR005883">
    <property type="entry name" value="PilM"/>
</dbReference>
<dbReference type="CDD" id="cd24049">
    <property type="entry name" value="ASKHA_NBD_PilM"/>
    <property type="match status" value="1"/>
</dbReference>
<dbReference type="PANTHER" id="PTHR32432">
    <property type="entry name" value="CELL DIVISION PROTEIN FTSA-RELATED"/>
    <property type="match status" value="1"/>
</dbReference>
<evidence type="ECO:0000313" key="1">
    <source>
        <dbReference type="EMBL" id="OGG58573.1"/>
    </source>
</evidence>
<dbReference type="PANTHER" id="PTHR32432:SF3">
    <property type="entry name" value="ETHANOLAMINE UTILIZATION PROTEIN EUTJ"/>
    <property type="match status" value="1"/>
</dbReference>
<dbReference type="Pfam" id="PF11104">
    <property type="entry name" value="PilM_2"/>
    <property type="match status" value="1"/>
</dbReference>
<dbReference type="Gene3D" id="3.30.1490.300">
    <property type="match status" value="1"/>
</dbReference>
<accession>A0A1F6DAW0</accession>
<evidence type="ECO:0008006" key="3">
    <source>
        <dbReference type="Google" id="ProtNLM"/>
    </source>
</evidence>
<sequence>MQFSRTLARHFPVPKLLTPPAAGIDITDASVKWLSFKEGAKGLRLSSCGSQPLPHGVVERGAVKDPHALAEVLKDVKKKSGMRFAHAALPEEDAYVFSMHVPPRSSRSQVMNMIEFELEARVPIPPSQAVYDFDTVLTRDDNGEEIAVSVFPKDLAEGYTQAFSLAGIELLSLEIEARSIARAISKKGQDLTTLLVDCGYARTGVAILKNGIPIFTSTIDIGGQHLSKVVMDALGVSEEDARIFKNEHGLVLDDPAQKKGFDALDHVASSLAEEIGRHYRFWDTRRNERGEHAMPVERVFLLGGSANLKGLPEYIAGKVHALTERPDVWRNAFSFDDYIPPIDYRSSLQYATAIGLALRSS</sequence>
<organism evidence="1 2">
    <name type="scientific">Candidatus Kaiserbacteria bacterium RIFCSPHIGHO2_01_FULL_56_24</name>
    <dbReference type="NCBI Taxonomy" id="1798487"/>
    <lineage>
        <taxon>Bacteria</taxon>
        <taxon>Candidatus Kaiseribacteriota</taxon>
    </lineage>
</organism>
<dbReference type="InterPro" id="IPR050696">
    <property type="entry name" value="FtsA/MreB"/>
</dbReference>
<dbReference type="Gene3D" id="3.30.420.40">
    <property type="match status" value="2"/>
</dbReference>
<dbReference type="PIRSF" id="PIRSF019169">
    <property type="entry name" value="PilM"/>
    <property type="match status" value="1"/>
</dbReference>
<dbReference type="AlphaFoldDB" id="A0A1F6DAW0"/>
<dbReference type="InterPro" id="IPR043129">
    <property type="entry name" value="ATPase_NBD"/>
</dbReference>
<name>A0A1F6DAW0_9BACT</name>
<dbReference type="SUPFAM" id="SSF53067">
    <property type="entry name" value="Actin-like ATPase domain"/>
    <property type="match status" value="2"/>
</dbReference>
<comment type="caution">
    <text evidence="1">The sequence shown here is derived from an EMBL/GenBank/DDBJ whole genome shotgun (WGS) entry which is preliminary data.</text>
</comment>
<reference evidence="1 2" key="1">
    <citation type="journal article" date="2016" name="Nat. Commun.">
        <title>Thousands of microbial genomes shed light on interconnected biogeochemical processes in an aquifer system.</title>
        <authorList>
            <person name="Anantharaman K."/>
            <person name="Brown C.T."/>
            <person name="Hug L.A."/>
            <person name="Sharon I."/>
            <person name="Castelle C.J."/>
            <person name="Probst A.J."/>
            <person name="Thomas B.C."/>
            <person name="Singh A."/>
            <person name="Wilkins M.J."/>
            <person name="Karaoz U."/>
            <person name="Brodie E.L."/>
            <person name="Williams K.H."/>
            <person name="Hubbard S.S."/>
            <person name="Banfield J.F."/>
        </authorList>
    </citation>
    <scope>NUCLEOTIDE SEQUENCE [LARGE SCALE GENOMIC DNA]</scope>
</reference>
<evidence type="ECO:0000313" key="2">
    <source>
        <dbReference type="Proteomes" id="UP000176377"/>
    </source>
</evidence>
<proteinExistence type="predicted"/>
<gene>
    <name evidence="1" type="ORF">A2765_02510</name>
</gene>